<accession>A0ABW2XS76</accession>
<sequence>MTAYLPFISAMPGPARGTSAPWTLPEDGFVDPIAVEIAASGARRVALTPAERLLAAACILAAGLRQTDIAERLHVNSDTARTLAGQVRRCRLLPVPDLWALAYPTDTDTDTDADTDASTDAGVPAA</sequence>
<proteinExistence type="predicted"/>
<name>A0ABW2XS76_9ACTN</name>
<dbReference type="RefSeq" id="WP_131758228.1">
    <property type="nucleotide sequence ID" value="NZ_CAACUY010000046.1"/>
</dbReference>
<evidence type="ECO:0000313" key="2">
    <source>
        <dbReference type="EMBL" id="MFD0687345.1"/>
    </source>
</evidence>
<dbReference type="Proteomes" id="UP001597063">
    <property type="component" value="Unassembled WGS sequence"/>
</dbReference>
<feature type="region of interest" description="Disordered" evidence="1">
    <location>
        <begin position="103"/>
        <end position="126"/>
    </location>
</feature>
<dbReference type="EMBL" id="JBHTGP010000012">
    <property type="protein sequence ID" value="MFD0687345.1"/>
    <property type="molecule type" value="Genomic_DNA"/>
</dbReference>
<feature type="compositionally biased region" description="Acidic residues" evidence="1">
    <location>
        <begin position="107"/>
        <end position="117"/>
    </location>
</feature>
<evidence type="ECO:0000256" key="1">
    <source>
        <dbReference type="SAM" id="MobiDB-lite"/>
    </source>
</evidence>
<keyword evidence="3" id="KW-1185">Reference proteome</keyword>
<gene>
    <name evidence="2" type="ORF">ACFQZM_22800</name>
</gene>
<evidence type="ECO:0000313" key="3">
    <source>
        <dbReference type="Proteomes" id="UP001597063"/>
    </source>
</evidence>
<protein>
    <recommendedName>
        <fullName evidence="4">HTH luxR-type domain-containing protein</fullName>
    </recommendedName>
</protein>
<evidence type="ECO:0008006" key="4">
    <source>
        <dbReference type="Google" id="ProtNLM"/>
    </source>
</evidence>
<organism evidence="2 3">
    <name type="scientific">Actinomadura fibrosa</name>
    <dbReference type="NCBI Taxonomy" id="111802"/>
    <lineage>
        <taxon>Bacteria</taxon>
        <taxon>Bacillati</taxon>
        <taxon>Actinomycetota</taxon>
        <taxon>Actinomycetes</taxon>
        <taxon>Streptosporangiales</taxon>
        <taxon>Thermomonosporaceae</taxon>
        <taxon>Actinomadura</taxon>
    </lineage>
</organism>
<reference evidence="3" key="1">
    <citation type="journal article" date="2019" name="Int. J. Syst. Evol. Microbiol.">
        <title>The Global Catalogue of Microorganisms (GCM) 10K type strain sequencing project: providing services to taxonomists for standard genome sequencing and annotation.</title>
        <authorList>
            <consortium name="The Broad Institute Genomics Platform"/>
            <consortium name="The Broad Institute Genome Sequencing Center for Infectious Disease"/>
            <person name="Wu L."/>
            <person name="Ma J."/>
        </authorList>
    </citation>
    <scope>NUCLEOTIDE SEQUENCE [LARGE SCALE GENOMIC DNA]</scope>
    <source>
        <strain evidence="3">JCM 9371</strain>
    </source>
</reference>
<comment type="caution">
    <text evidence="2">The sequence shown here is derived from an EMBL/GenBank/DDBJ whole genome shotgun (WGS) entry which is preliminary data.</text>
</comment>